<evidence type="ECO:0000313" key="2">
    <source>
        <dbReference type="Proteomes" id="UP001152561"/>
    </source>
</evidence>
<dbReference type="Proteomes" id="UP001152561">
    <property type="component" value="Unassembled WGS sequence"/>
</dbReference>
<proteinExistence type="predicted"/>
<reference evidence="2" key="1">
    <citation type="journal article" date="2023" name="Proc. Natl. Acad. Sci. U.S.A.">
        <title>Genomic and structural basis for evolution of tropane alkaloid biosynthesis.</title>
        <authorList>
            <person name="Wanga Y.-J."/>
            <person name="Taina T."/>
            <person name="Yua J.-Y."/>
            <person name="Lia J."/>
            <person name="Xua B."/>
            <person name="Chenc J."/>
            <person name="D'Auriad J.C."/>
            <person name="Huanga J.-P."/>
            <person name="Huanga S.-X."/>
        </authorList>
    </citation>
    <scope>NUCLEOTIDE SEQUENCE [LARGE SCALE GENOMIC DNA]</scope>
    <source>
        <strain evidence="2">cv. KIB-2019</strain>
    </source>
</reference>
<organism evidence="1 2">
    <name type="scientific">Anisodus acutangulus</name>
    <dbReference type="NCBI Taxonomy" id="402998"/>
    <lineage>
        <taxon>Eukaryota</taxon>
        <taxon>Viridiplantae</taxon>
        <taxon>Streptophyta</taxon>
        <taxon>Embryophyta</taxon>
        <taxon>Tracheophyta</taxon>
        <taxon>Spermatophyta</taxon>
        <taxon>Magnoliopsida</taxon>
        <taxon>eudicotyledons</taxon>
        <taxon>Gunneridae</taxon>
        <taxon>Pentapetalae</taxon>
        <taxon>asterids</taxon>
        <taxon>lamiids</taxon>
        <taxon>Solanales</taxon>
        <taxon>Solanaceae</taxon>
        <taxon>Solanoideae</taxon>
        <taxon>Hyoscyameae</taxon>
        <taxon>Anisodus</taxon>
    </lineage>
</organism>
<evidence type="ECO:0000313" key="1">
    <source>
        <dbReference type="EMBL" id="KAJ8543958.1"/>
    </source>
</evidence>
<sequence>MGKEEFIDFWEENFGVSSEGGRRDVEEERVGLRMGVAFGSAGNHYCGFNLRFFPRRSSSVERAIAFGSAGINCAESHSSSVERVVAFGSAGTYYCGSNLLSVYVCTVSVAFGSAESTNELLHLGRPESTHSSSVERAIAFGSAGIKYDYTRARSRCCSVGSPVV</sequence>
<dbReference type="EMBL" id="JAJAGQ010000014">
    <property type="protein sequence ID" value="KAJ8543958.1"/>
    <property type="molecule type" value="Genomic_DNA"/>
</dbReference>
<keyword evidence="2" id="KW-1185">Reference proteome</keyword>
<protein>
    <submittedName>
        <fullName evidence="1">Uncharacterized protein</fullName>
    </submittedName>
</protein>
<gene>
    <name evidence="1" type="ORF">K7X08_025576</name>
</gene>
<accession>A0A9Q1LUA7</accession>
<name>A0A9Q1LUA7_9SOLA</name>
<dbReference type="AlphaFoldDB" id="A0A9Q1LUA7"/>
<comment type="caution">
    <text evidence="1">The sequence shown here is derived from an EMBL/GenBank/DDBJ whole genome shotgun (WGS) entry which is preliminary data.</text>
</comment>